<feature type="compositionally biased region" description="Basic and acidic residues" evidence="1">
    <location>
        <begin position="1"/>
        <end position="11"/>
    </location>
</feature>
<keyword evidence="4" id="KW-1185">Reference proteome</keyword>
<gene>
    <name evidence="3" type="ordered locus">RSal33209_3242</name>
</gene>
<accession>A9WUT7</accession>
<evidence type="ECO:0000256" key="1">
    <source>
        <dbReference type="SAM" id="MobiDB-lite"/>
    </source>
</evidence>
<feature type="region of interest" description="Disordered" evidence="1">
    <location>
        <begin position="1"/>
        <end position="172"/>
    </location>
</feature>
<evidence type="ECO:0000313" key="4">
    <source>
        <dbReference type="Proteomes" id="UP000002007"/>
    </source>
</evidence>
<dbReference type="RefSeq" id="WP_012246598.1">
    <property type="nucleotide sequence ID" value="NC_010168.1"/>
</dbReference>
<feature type="region of interest" description="Disordered" evidence="1">
    <location>
        <begin position="356"/>
        <end position="391"/>
    </location>
</feature>
<dbReference type="AlphaFoldDB" id="A9WUT7"/>
<feature type="compositionally biased region" description="Low complexity" evidence="1">
    <location>
        <begin position="103"/>
        <end position="134"/>
    </location>
</feature>
<sequence>MSQDAEQPRSRKDLRRAQLSTSSNEVEAPAYPSVPLFPSPESSAEPVQEVAPVRHHGSHAAPLTGNSEPAEGQLVESTQSTARSRRAQESTRQTRRAEERARNAAVAPLPLALPEAPTKPPSTSAAASPVATSSGTDLPEGVELAANEQRRSRRALDVPADGTAPDRVERSSEVRARDRAALRAYREVVDAVEVEAPLPSRKLLRKQQIDADRAPATNPLQILDADSLAAAKPMPSDNAEASSSMATALAERDALVNDARTQLESMPPNGDPLTVDLEVLAQQKALAERAAILNERAQARARLAEESADARQKLNDPTTAYNLAMVTPLQFVKVPGVERPVLQAPATSHVPVVTRSNPTLLRPNRPPKSMPAVAAPTADQASAADESNQRSRAQVLRLAEQAARVRPAVIGKNNADQSLALKDGEVAPMPAQRAHGLEPLDAVTAGLGRVQRNRFLQWGVAVIGLGALIAGVSMIIITLMAR</sequence>
<dbReference type="EMBL" id="CP000910">
    <property type="protein sequence ID" value="ABY24958.1"/>
    <property type="molecule type" value="Genomic_DNA"/>
</dbReference>
<reference evidence="4" key="1">
    <citation type="journal article" date="2008" name="J. Bacteriol.">
        <title>Genome sequence of the fish pathogen Renibacterium salmoninarum suggests reductive evolution away from an environmental Arthrobacter ancestor.</title>
        <authorList>
            <person name="Wiens G.D."/>
            <person name="Rockey D.D."/>
            <person name="Wu Z."/>
            <person name="Chang J."/>
            <person name="Levy R."/>
            <person name="Crane S."/>
            <person name="Chen D.S."/>
            <person name="Capri G.R."/>
            <person name="Burnett J.R."/>
            <person name="Sudheesh P.S."/>
            <person name="Schipma M.J."/>
            <person name="Burd H."/>
            <person name="Bhattacharyya A."/>
            <person name="Rhodes L.D."/>
            <person name="Kaul R."/>
            <person name="Strom M.S."/>
        </authorList>
    </citation>
    <scope>NUCLEOTIDE SEQUENCE [LARGE SCALE GENOMIC DNA]</scope>
    <source>
        <strain evidence="4">ATCC 33209 / DSM 20767 / JCM 11484 / NBRC 15589 / NCIMB 2235</strain>
    </source>
</reference>
<dbReference type="Proteomes" id="UP000002007">
    <property type="component" value="Chromosome"/>
</dbReference>
<dbReference type="STRING" id="288705.RSal33209_3242"/>
<name>A9WUT7_RENSM</name>
<protein>
    <submittedName>
        <fullName evidence="3">Uncharacterized protein</fullName>
    </submittedName>
</protein>
<keyword evidence="2" id="KW-0812">Transmembrane</keyword>
<dbReference type="eggNOG" id="ENOG50320NA">
    <property type="taxonomic scope" value="Bacteria"/>
</dbReference>
<proteinExistence type="predicted"/>
<feature type="transmembrane region" description="Helical" evidence="2">
    <location>
        <begin position="455"/>
        <end position="481"/>
    </location>
</feature>
<feature type="compositionally biased region" description="Low complexity" evidence="1">
    <location>
        <begin position="372"/>
        <end position="384"/>
    </location>
</feature>
<dbReference type="KEGG" id="rsa:RSal33209_3242"/>
<keyword evidence="2" id="KW-0472">Membrane</keyword>
<dbReference type="HOGENOM" id="CLU_566043_0_0_11"/>
<keyword evidence="2" id="KW-1133">Transmembrane helix</keyword>
<evidence type="ECO:0000313" key="3">
    <source>
        <dbReference type="EMBL" id="ABY24958.1"/>
    </source>
</evidence>
<organism evidence="3 4">
    <name type="scientific">Renibacterium salmoninarum (strain ATCC 33209 / DSM 20767 / JCM 11484 / NBRC 15589 / NCIMB 2235)</name>
    <dbReference type="NCBI Taxonomy" id="288705"/>
    <lineage>
        <taxon>Bacteria</taxon>
        <taxon>Bacillati</taxon>
        <taxon>Actinomycetota</taxon>
        <taxon>Actinomycetes</taxon>
        <taxon>Micrococcales</taxon>
        <taxon>Micrococcaceae</taxon>
        <taxon>Renibacterium</taxon>
    </lineage>
</organism>
<evidence type="ECO:0000256" key="2">
    <source>
        <dbReference type="SAM" id="Phobius"/>
    </source>
</evidence>